<evidence type="ECO:0000313" key="2">
    <source>
        <dbReference type="Proteomes" id="UP000824120"/>
    </source>
</evidence>
<evidence type="ECO:0000313" key="1">
    <source>
        <dbReference type="EMBL" id="KAG5580278.1"/>
    </source>
</evidence>
<comment type="caution">
    <text evidence="1">The sequence shown here is derived from an EMBL/GenBank/DDBJ whole genome shotgun (WGS) entry which is preliminary data.</text>
</comment>
<sequence length="186" mass="20399">VKNILRRTIRCSKSGTPINSAIRPLVSSITFLLCPSASSSSVTFDDQILHRLPCSILTMSMLCSSIQIREKKDFTLVIGTNNETQIQQLKKDASNSATQDSIMNAHKKTQITQARINCALKDLSCDSPLSKILKFTILASNESSSSTNLLKCPHTKNDSIFTHNGSTINNSGITINTHTHKDEHNA</sequence>
<organism evidence="1 2">
    <name type="scientific">Solanum commersonii</name>
    <name type="common">Commerson's wild potato</name>
    <name type="synonym">Commerson's nightshade</name>
    <dbReference type="NCBI Taxonomy" id="4109"/>
    <lineage>
        <taxon>Eukaryota</taxon>
        <taxon>Viridiplantae</taxon>
        <taxon>Streptophyta</taxon>
        <taxon>Embryophyta</taxon>
        <taxon>Tracheophyta</taxon>
        <taxon>Spermatophyta</taxon>
        <taxon>Magnoliopsida</taxon>
        <taxon>eudicotyledons</taxon>
        <taxon>Gunneridae</taxon>
        <taxon>Pentapetalae</taxon>
        <taxon>asterids</taxon>
        <taxon>lamiids</taxon>
        <taxon>Solanales</taxon>
        <taxon>Solanaceae</taxon>
        <taxon>Solanoideae</taxon>
        <taxon>Solaneae</taxon>
        <taxon>Solanum</taxon>
    </lineage>
</organism>
<dbReference type="AlphaFoldDB" id="A0A9J5WZ65"/>
<gene>
    <name evidence="1" type="ORF">H5410_050905</name>
</gene>
<reference evidence="1 2" key="1">
    <citation type="submission" date="2020-09" db="EMBL/GenBank/DDBJ databases">
        <title>De no assembly of potato wild relative species, Solanum commersonii.</title>
        <authorList>
            <person name="Cho K."/>
        </authorList>
    </citation>
    <scope>NUCLEOTIDE SEQUENCE [LARGE SCALE GENOMIC DNA]</scope>
    <source>
        <strain evidence="1">LZ3.2</strain>
        <tissue evidence="1">Leaf</tissue>
    </source>
</reference>
<proteinExistence type="predicted"/>
<dbReference type="Proteomes" id="UP000824120">
    <property type="component" value="Chromosome 10"/>
</dbReference>
<feature type="non-terminal residue" evidence="1">
    <location>
        <position position="186"/>
    </location>
</feature>
<dbReference type="EMBL" id="JACXVP010000010">
    <property type="protein sequence ID" value="KAG5580278.1"/>
    <property type="molecule type" value="Genomic_DNA"/>
</dbReference>
<keyword evidence="2" id="KW-1185">Reference proteome</keyword>
<protein>
    <submittedName>
        <fullName evidence="1">Uncharacterized protein</fullName>
    </submittedName>
</protein>
<accession>A0A9J5WZ65</accession>
<name>A0A9J5WZ65_SOLCO</name>